<keyword evidence="1" id="KW-1133">Transmembrane helix</keyword>
<keyword evidence="1" id="KW-0812">Transmembrane</keyword>
<dbReference type="Proteomes" id="UP000392064">
    <property type="component" value="Chromosome"/>
</dbReference>
<gene>
    <name evidence="2" type="ORF">GEV26_11385</name>
</gene>
<dbReference type="EMBL" id="CP045737">
    <property type="protein sequence ID" value="QGG41922.1"/>
    <property type="molecule type" value="Genomic_DNA"/>
</dbReference>
<feature type="transmembrane region" description="Helical" evidence="1">
    <location>
        <begin position="97"/>
        <end position="113"/>
    </location>
</feature>
<feature type="transmembrane region" description="Helical" evidence="1">
    <location>
        <begin position="119"/>
        <end position="137"/>
    </location>
</feature>
<evidence type="ECO:0000256" key="1">
    <source>
        <dbReference type="SAM" id="Phobius"/>
    </source>
</evidence>
<proteinExistence type="predicted"/>
<feature type="transmembrane region" description="Helical" evidence="1">
    <location>
        <begin position="16"/>
        <end position="36"/>
    </location>
</feature>
<organism evidence="2 3">
    <name type="scientific">Aeromicrobium yanjiei</name>
    <dbReference type="NCBI Taxonomy" id="2662028"/>
    <lineage>
        <taxon>Bacteria</taxon>
        <taxon>Bacillati</taxon>
        <taxon>Actinomycetota</taxon>
        <taxon>Actinomycetes</taxon>
        <taxon>Propionibacteriales</taxon>
        <taxon>Nocardioidaceae</taxon>
        <taxon>Aeromicrobium</taxon>
    </lineage>
</organism>
<dbReference type="AlphaFoldDB" id="A0A5Q2MLG7"/>
<feature type="transmembrane region" description="Helical" evidence="1">
    <location>
        <begin position="42"/>
        <end position="62"/>
    </location>
</feature>
<protein>
    <submittedName>
        <fullName evidence="2">Uncharacterized protein</fullName>
    </submittedName>
</protein>
<evidence type="ECO:0000313" key="2">
    <source>
        <dbReference type="EMBL" id="QGG41922.1"/>
    </source>
</evidence>
<dbReference type="RefSeq" id="WP_153653187.1">
    <property type="nucleotide sequence ID" value="NZ_CP045737.1"/>
</dbReference>
<keyword evidence="1" id="KW-0472">Membrane</keyword>
<name>A0A5Q2MLG7_9ACTN</name>
<sequence>MPRDEFDASPAEVRSFALLQVGLTAGFFVLLFFMLGGSDADYPPTWMAVALVVLVGVGAVLAERVWMSAAPLDPDLAPADQHRLAVGVFAGQTVRRLAFCEAPLLIAVLVTFVTDHGGWPLVIAGVPGLLVLAWEIWPSLRNTSMTAAMLDSRGADSQLVESFIERPVA</sequence>
<dbReference type="KEGG" id="aef:GEV26_11385"/>
<keyword evidence="3" id="KW-1185">Reference proteome</keyword>
<reference evidence="2 3" key="1">
    <citation type="submission" date="2019-11" db="EMBL/GenBank/DDBJ databases">
        <authorList>
            <person name="Li J."/>
        </authorList>
    </citation>
    <scope>NUCLEOTIDE SEQUENCE [LARGE SCALE GENOMIC DNA]</scope>
    <source>
        <strain evidence="2 3">MF47</strain>
    </source>
</reference>
<accession>A0A5Q2MLG7</accession>
<evidence type="ECO:0000313" key="3">
    <source>
        <dbReference type="Proteomes" id="UP000392064"/>
    </source>
</evidence>